<dbReference type="CDD" id="cd02440">
    <property type="entry name" value="AdoMet_MTases"/>
    <property type="match status" value="1"/>
</dbReference>
<dbReference type="InterPro" id="IPR046977">
    <property type="entry name" value="RsmC/RlmG"/>
</dbReference>
<dbReference type="AlphaFoldDB" id="A0A841TL34"/>
<dbReference type="InterPro" id="IPR029063">
    <property type="entry name" value="SAM-dependent_MTases_sf"/>
</dbReference>
<evidence type="ECO:0000256" key="1">
    <source>
        <dbReference type="ARBA" id="ARBA00022603"/>
    </source>
</evidence>
<comment type="caution">
    <text evidence="4">The sequence shown here is derived from an EMBL/GenBank/DDBJ whole genome shotgun (WGS) entry which is preliminary data.</text>
</comment>
<dbReference type="EMBL" id="JACJVN010000077">
    <property type="protein sequence ID" value="MBB6679251.1"/>
    <property type="molecule type" value="Genomic_DNA"/>
</dbReference>
<evidence type="ECO:0000256" key="2">
    <source>
        <dbReference type="ARBA" id="ARBA00022679"/>
    </source>
</evidence>
<protein>
    <submittedName>
        <fullName evidence="4">Class I SAM-dependent methyltransferase</fullName>
    </submittedName>
</protein>
<keyword evidence="5" id="KW-1185">Reference proteome</keyword>
<dbReference type="Proteomes" id="UP000574133">
    <property type="component" value="Unassembled WGS sequence"/>
</dbReference>
<reference evidence="4 5" key="1">
    <citation type="submission" date="2020-08" db="EMBL/GenBank/DDBJ databases">
        <title>Cohnella phylogeny.</title>
        <authorList>
            <person name="Dunlap C."/>
        </authorList>
    </citation>
    <scope>NUCLEOTIDE SEQUENCE [LARGE SCALE GENOMIC DNA]</scope>
    <source>
        <strain evidence="4 5">DSM 103658</strain>
    </source>
</reference>
<keyword evidence="1 4" id="KW-0489">Methyltransferase</keyword>
<dbReference type="SUPFAM" id="SSF53335">
    <property type="entry name" value="S-adenosyl-L-methionine-dependent methyltransferases"/>
    <property type="match status" value="1"/>
</dbReference>
<accession>A0A841TL34</accession>
<evidence type="ECO:0000313" key="5">
    <source>
        <dbReference type="Proteomes" id="UP000574133"/>
    </source>
</evidence>
<dbReference type="GO" id="GO:0008757">
    <property type="term" value="F:S-adenosylmethionine-dependent methyltransferase activity"/>
    <property type="evidence" value="ECO:0007669"/>
    <property type="project" value="InterPro"/>
</dbReference>
<feature type="domain" description="Methyltransferase small" evidence="3">
    <location>
        <begin position="28"/>
        <end position="197"/>
    </location>
</feature>
<dbReference type="PANTHER" id="PTHR47816">
    <property type="entry name" value="RIBOSOMAL RNA SMALL SUBUNIT METHYLTRANSFERASE C"/>
    <property type="match status" value="1"/>
</dbReference>
<name>A0A841TL34_9BACL</name>
<sequence length="201" mass="22035">MSEHYYTKKPQTASDRRAIEVTLRGHRLRLASDAGVFSRDGVDYGSRTLIDMMEFRDDADVLDVGCGYGPIGLAAARLAPRGHVTMLDINERAVALANENAAANGIVNAAAMQSDLYEAVAERRFDVILSNPPIRAGKAVVHRILTDARDHLREGGALWIVIQNKQGAPSAKAKLQEVFGEEAVEEIGKDKGYRIYRAKMV</sequence>
<evidence type="ECO:0000259" key="3">
    <source>
        <dbReference type="Pfam" id="PF05175"/>
    </source>
</evidence>
<dbReference type="Gene3D" id="3.40.50.150">
    <property type="entry name" value="Vaccinia Virus protein VP39"/>
    <property type="match status" value="1"/>
</dbReference>
<evidence type="ECO:0000313" key="4">
    <source>
        <dbReference type="EMBL" id="MBB6679251.1"/>
    </source>
</evidence>
<dbReference type="InterPro" id="IPR007848">
    <property type="entry name" value="Small_mtfrase_dom"/>
</dbReference>
<gene>
    <name evidence="4" type="ORF">H4Q31_18320</name>
</gene>
<proteinExistence type="predicted"/>
<keyword evidence="2 4" id="KW-0808">Transferase</keyword>
<dbReference type="GO" id="GO:0032259">
    <property type="term" value="P:methylation"/>
    <property type="evidence" value="ECO:0007669"/>
    <property type="project" value="UniProtKB-KW"/>
</dbReference>
<organism evidence="4 5">
    <name type="scientific">Cohnella lubricantis</name>
    <dbReference type="NCBI Taxonomy" id="2163172"/>
    <lineage>
        <taxon>Bacteria</taxon>
        <taxon>Bacillati</taxon>
        <taxon>Bacillota</taxon>
        <taxon>Bacilli</taxon>
        <taxon>Bacillales</taxon>
        <taxon>Paenibacillaceae</taxon>
        <taxon>Cohnella</taxon>
    </lineage>
</organism>
<dbReference type="PANTHER" id="PTHR47816:SF4">
    <property type="entry name" value="RIBOSOMAL RNA SMALL SUBUNIT METHYLTRANSFERASE C"/>
    <property type="match status" value="1"/>
</dbReference>
<dbReference type="RefSeq" id="WP_185180510.1">
    <property type="nucleotide sequence ID" value="NZ_CBCSEP010000024.1"/>
</dbReference>
<dbReference type="Pfam" id="PF05175">
    <property type="entry name" value="MTS"/>
    <property type="match status" value="1"/>
</dbReference>